<evidence type="ECO:0000313" key="2">
    <source>
        <dbReference type="Proteomes" id="UP000540412"/>
    </source>
</evidence>
<organism evidence="1 2">
    <name type="scientific">Nocardia transvalensis</name>
    <dbReference type="NCBI Taxonomy" id="37333"/>
    <lineage>
        <taxon>Bacteria</taxon>
        <taxon>Bacillati</taxon>
        <taxon>Actinomycetota</taxon>
        <taxon>Actinomycetes</taxon>
        <taxon>Mycobacteriales</taxon>
        <taxon>Nocardiaceae</taxon>
        <taxon>Nocardia</taxon>
    </lineage>
</organism>
<evidence type="ECO:0000313" key="1">
    <source>
        <dbReference type="EMBL" id="MBB5915737.1"/>
    </source>
</evidence>
<name>A0A7W9UJX1_9NOCA</name>
<dbReference type="AlphaFoldDB" id="A0A7W9UJX1"/>
<protein>
    <submittedName>
        <fullName evidence="1">Uncharacterized protein</fullName>
    </submittedName>
</protein>
<keyword evidence="2" id="KW-1185">Reference proteome</keyword>
<dbReference type="RefSeq" id="WP_157185527.1">
    <property type="nucleotide sequence ID" value="NZ_JACHIT010000002.1"/>
</dbReference>
<sequence>MTRKRNESPHPDDMDLHVSFIHRNLRADYRICATAAANFLSEWKRRHGSESITIDIDTDLSPTFERMPCERLFLHP</sequence>
<dbReference type="Proteomes" id="UP000540412">
    <property type="component" value="Unassembled WGS sequence"/>
</dbReference>
<accession>A0A7W9UJX1</accession>
<gene>
    <name evidence="1" type="ORF">BJY24_004649</name>
</gene>
<proteinExistence type="predicted"/>
<reference evidence="1 2" key="1">
    <citation type="submission" date="2020-08" db="EMBL/GenBank/DDBJ databases">
        <title>Sequencing the genomes of 1000 actinobacteria strains.</title>
        <authorList>
            <person name="Klenk H.-P."/>
        </authorList>
    </citation>
    <scope>NUCLEOTIDE SEQUENCE [LARGE SCALE GENOMIC DNA]</scope>
    <source>
        <strain evidence="1 2">DSM 43582</strain>
    </source>
</reference>
<comment type="caution">
    <text evidence="1">The sequence shown here is derived from an EMBL/GenBank/DDBJ whole genome shotgun (WGS) entry which is preliminary data.</text>
</comment>
<dbReference type="EMBL" id="JACHIT010000002">
    <property type="protein sequence ID" value="MBB5915737.1"/>
    <property type="molecule type" value="Genomic_DNA"/>
</dbReference>